<dbReference type="AlphaFoldDB" id="A0ABD0JQ16"/>
<comment type="caution">
    <text evidence="2">The sequence shown here is derived from an EMBL/GenBank/DDBJ whole genome shotgun (WGS) entry which is preliminary data.</text>
</comment>
<sequence length="101" mass="10774">MAGADRSDLHASALTANGLPAPDSYVVMAPFAIRWRHRAAGASDGRDGAKPDDSEANVPNRCTWRATQTRARESSESAVIETAPGTALVNFTCQLHAPKFH</sequence>
<gene>
    <name evidence="2" type="ORF">BaRGS_00031665</name>
</gene>
<dbReference type="Proteomes" id="UP001519460">
    <property type="component" value="Unassembled WGS sequence"/>
</dbReference>
<evidence type="ECO:0000313" key="2">
    <source>
        <dbReference type="EMBL" id="KAK7477079.1"/>
    </source>
</evidence>
<reference evidence="2 3" key="1">
    <citation type="journal article" date="2023" name="Sci. Data">
        <title>Genome assembly of the Korean intertidal mud-creeper Batillaria attramentaria.</title>
        <authorList>
            <person name="Patra A.K."/>
            <person name="Ho P.T."/>
            <person name="Jun S."/>
            <person name="Lee S.J."/>
            <person name="Kim Y."/>
            <person name="Won Y.J."/>
        </authorList>
    </citation>
    <scope>NUCLEOTIDE SEQUENCE [LARGE SCALE GENOMIC DNA]</scope>
    <source>
        <strain evidence="2">Wonlab-2016</strain>
    </source>
</reference>
<protein>
    <submittedName>
        <fullName evidence="2">Uncharacterized protein</fullName>
    </submittedName>
</protein>
<keyword evidence="3" id="KW-1185">Reference proteome</keyword>
<accession>A0ABD0JQ16</accession>
<dbReference type="EMBL" id="JACVVK020000358">
    <property type="protein sequence ID" value="KAK7477079.1"/>
    <property type="molecule type" value="Genomic_DNA"/>
</dbReference>
<feature type="region of interest" description="Disordered" evidence="1">
    <location>
        <begin position="39"/>
        <end position="60"/>
    </location>
</feature>
<name>A0ABD0JQ16_9CAEN</name>
<evidence type="ECO:0000313" key="3">
    <source>
        <dbReference type="Proteomes" id="UP001519460"/>
    </source>
</evidence>
<proteinExistence type="predicted"/>
<feature type="compositionally biased region" description="Basic and acidic residues" evidence="1">
    <location>
        <begin position="44"/>
        <end position="53"/>
    </location>
</feature>
<evidence type="ECO:0000256" key="1">
    <source>
        <dbReference type="SAM" id="MobiDB-lite"/>
    </source>
</evidence>
<organism evidence="2 3">
    <name type="scientific">Batillaria attramentaria</name>
    <dbReference type="NCBI Taxonomy" id="370345"/>
    <lineage>
        <taxon>Eukaryota</taxon>
        <taxon>Metazoa</taxon>
        <taxon>Spiralia</taxon>
        <taxon>Lophotrochozoa</taxon>
        <taxon>Mollusca</taxon>
        <taxon>Gastropoda</taxon>
        <taxon>Caenogastropoda</taxon>
        <taxon>Sorbeoconcha</taxon>
        <taxon>Cerithioidea</taxon>
        <taxon>Batillariidae</taxon>
        <taxon>Batillaria</taxon>
    </lineage>
</organism>